<dbReference type="InterPro" id="IPR016040">
    <property type="entry name" value="NAD(P)-bd_dom"/>
</dbReference>
<dbReference type="PANTHER" id="PTHR48079">
    <property type="entry name" value="PROTEIN YEEZ"/>
    <property type="match status" value="1"/>
</dbReference>
<dbReference type="Pfam" id="PF13460">
    <property type="entry name" value="NAD_binding_10"/>
    <property type="match status" value="1"/>
</dbReference>
<dbReference type="AlphaFoldDB" id="A0A5C8ZV66"/>
<evidence type="ECO:0000313" key="3">
    <source>
        <dbReference type="Proteomes" id="UP000321933"/>
    </source>
</evidence>
<dbReference type="InterPro" id="IPR051783">
    <property type="entry name" value="NAD(P)-dependent_oxidoreduct"/>
</dbReference>
<evidence type="ECO:0000313" key="2">
    <source>
        <dbReference type="EMBL" id="TXS92413.1"/>
    </source>
</evidence>
<dbReference type="SUPFAM" id="SSF51735">
    <property type="entry name" value="NAD(P)-binding Rossmann-fold domains"/>
    <property type="match status" value="1"/>
</dbReference>
<dbReference type="GO" id="GO:0004029">
    <property type="term" value="F:aldehyde dehydrogenase (NAD+) activity"/>
    <property type="evidence" value="ECO:0007669"/>
    <property type="project" value="TreeGrafter"/>
</dbReference>
<evidence type="ECO:0000259" key="1">
    <source>
        <dbReference type="Pfam" id="PF13460"/>
    </source>
</evidence>
<reference evidence="2 3" key="1">
    <citation type="submission" date="2019-08" db="EMBL/GenBank/DDBJ databases">
        <title>Parahaliea maris sp. nov., isolated from the surface seawater.</title>
        <authorList>
            <person name="Liu Y."/>
        </authorList>
    </citation>
    <scope>NUCLEOTIDE SEQUENCE [LARGE SCALE GENOMIC DNA]</scope>
    <source>
        <strain evidence="2 3">S2-26</strain>
    </source>
</reference>
<organism evidence="2 3">
    <name type="scientific">Parahaliea aestuarii</name>
    <dbReference type="NCBI Taxonomy" id="1852021"/>
    <lineage>
        <taxon>Bacteria</taxon>
        <taxon>Pseudomonadati</taxon>
        <taxon>Pseudomonadota</taxon>
        <taxon>Gammaproteobacteria</taxon>
        <taxon>Cellvibrionales</taxon>
        <taxon>Halieaceae</taxon>
        <taxon>Parahaliea</taxon>
    </lineage>
</organism>
<accession>A0A5C8ZV66</accession>
<dbReference type="RefSeq" id="WP_148063786.1">
    <property type="nucleotide sequence ID" value="NZ_VRYZ01000003.1"/>
</dbReference>
<comment type="caution">
    <text evidence="2">The sequence shown here is derived from an EMBL/GenBank/DDBJ whole genome shotgun (WGS) entry which is preliminary data.</text>
</comment>
<gene>
    <name evidence="2" type="ORF">FVW59_08300</name>
</gene>
<dbReference type="EMBL" id="VRYZ01000003">
    <property type="protein sequence ID" value="TXS92413.1"/>
    <property type="molecule type" value="Genomic_DNA"/>
</dbReference>
<feature type="domain" description="NAD(P)-binding" evidence="1">
    <location>
        <begin position="20"/>
        <end position="208"/>
    </location>
</feature>
<keyword evidence="3" id="KW-1185">Reference proteome</keyword>
<proteinExistence type="predicted"/>
<dbReference type="Gene3D" id="3.40.50.720">
    <property type="entry name" value="NAD(P)-binding Rossmann-like Domain"/>
    <property type="match status" value="1"/>
</dbReference>
<name>A0A5C8ZV66_9GAMM</name>
<dbReference type="PANTHER" id="PTHR48079:SF6">
    <property type="entry name" value="NAD(P)-BINDING DOMAIN-CONTAINING PROTEIN-RELATED"/>
    <property type="match status" value="1"/>
</dbReference>
<sequence>MSPDSERSITGKSLVVLGCGDLGLRLAAALPQWQVTGLCRSPQRLPDALRGPAVDYTRPGSLDFLAGLAPDYIVTTLKPVGKGEPGYIAGFTEATRNLLRGLGNHRPRALLMVSSTRVYAEQHGGWVDEHSPLTTQDPCAQAIIQAEQLLLGAGCNAATVRCAGIYGDPQGRLLTRIASGELCAPQPTRYSNRIHRDDVAGFLAHLLLQAAGNKQLAPVYLACDDQPAPQAEVEQWLAGQLGVPRESAQLVKAPPQAHKRCRNRALRDSGFQLRYPGYRSGYAAVLAQRASGEGGD</sequence>
<dbReference type="OrthoDB" id="9808276at2"/>
<dbReference type="Proteomes" id="UP000321933">
    <property type="component" value="Unassembled WGS sequence"/>
</dbReference>
<protein>
    <submittedName>
        <fullName evidence="2">NAD(P)H-binding protein</fullName>
    </submittedName>
</protein>
<dbReference type="InterPro" id="IPR036291">
    <property type="entry name" value="NAD(P)-bd_dom_sf"/>
</dbReference>
<dbReference type="GO" id="GO:0005737">
    <property type="term" value="C:cytoplasm"/>
    <property type="evidence" value="ECO:0007669"/>
    <property type="project" value="TreeGrafter"/>
</dbReference>